<keyword evidence="3" id="KW-1185">Reference proteome</keyword>
<evidence type="ECO:0000313" key="3">
    <source>
        <dbReference type="Proteomes" id="UP000233556"/>
    </source>
</evidence>
<reference evidence="3" key="2">
    <citation type="submission" date="2017-12" db="EMBL/GenBank/DDBJ databases">
        <title>Genome sequence of the Bar-tailed Godwit (Limosa lapponica baueri).</title>
        <authorList>
            <person name="Lima N.C.B."/>
            <person name="Parody-Merino A.M."/>
            <person name="Battley P.F."/>
            <person name="Fidler A.E."/>
            <person name="Prosdocimi F."/>
        </authorList>
    </citation>
    <scope>NUCLEOTIDE SEQUENCE [LARGE SCALE GENOMIC DNA]</scope>
</reference>
<dbReference type="EMBL" id="KZ505795">
    <property type="protein sequence ID" value="PKU44908.1"/>
    <property type="molecule type" value="Genomic_DNA"/>
</dbReference>
<gene>
    <name evidence="2" type="ORF">llap_4777</name>
</gene>
<evidence type="ECO:0000256" key="1">
    <source>
        <dbReference type="SAM" id="MobiDB-lite"/>
    </source>
</evidence>
<dbReference type="Proteomes" id="UP000233556">
    <property type="component" value="Unassembled WGS sequence"/>
</dbReference>
<feature type="compositionally biased region" description="Basic and acidic residues" evidence="1">
    <location>
        <begin position="32"/>
        <end position="48"/>
    </location>
</feature>
<feature type="region of interest" description="Disordered" evidence="1">
    <location>
        <begin position="26"/>
        <end position="48"/>
    </location>
</feature>
<accession>A0A2I0UFU5</accession>
<reference evidence="3" key="1">
    <citation type="submission" date="2017-11" db="EMBL/GenBank/DDBJ databases">
        <authorList>
            <person name="Lima N.C."/>
            <person name="Parody-Merino A.M."/>
            <person name="Battley P.F."/>
            <person name="Fidler A.E."/>
            <person name="Prosdocimi F."/>
        </authorList>
    </citation>
    <scope>NUCLEOTIDE SEQUENCE [LARGE SCALE GENOMIC DNA]</scope>
</reference>
<evidence type="ECO:0000313" key="2">
    <source>
        <dbReference type="EMBL" id="PKU44908.1"/>
    </source>
</evidence>
<name>A0A2I0UFU5_LIMLA</name>
<dbReference type="AlphaFoldDB" id="A0A2I0UFU5"/>
<organism evidence="2 3">
    <name type="scientific">Limosa lapponica baueri</name>
    <dbReference type="NCBI Taxonomy" id="1758121"/>
    <lineage>
        <taxon>Eukaryota</taxon>
        <taxon>Metazoa</taxon>
        <taxon>Chordata</taxon>
        <taxon>Craniata</taxon>
        <taxon>Vertebrata</taxon>
        <taxon>Euteleostomi</taxon>
        <taxon>Archelosauria</taxon>
        <taxon>Archosauria</taxon>
        <taxon>Dinosauria</taxon>
        <taxon>Saurischia</taxon>
        <taxon>Theropoda</taxon>
        <taxon>Coelurosauria</taxon>
        <taxon>Aves</taxon>
        <taxon>Neognathae</taxon>
        <taxon>Neoaves</taxon>
        <taxon>Charadriiformes</taxon>
        <taxon>Scolopacidae</taxon>
        <taxon>Limosa</taxon>
    </lineage>
</organism>
<sequence>MVMFLDHHALGSRVTGKTEVLKYSKGDGAGECNEKKTSRWEENRLDDPEREEISEAELFLCFLVNKRVVGIRAFCHAPPPLRSHDPVTTSLPCSHSSGDFPDQCGSGMVFGTYLLSLQSD</sequence>
<proteinExistence type="predicted"/>
<protein>
    <submittedName>
        <fullName evidence="2">Uncharacterized protein</fullName>
    </submittedName>
</protein>